<proteinExistence type="predicted"/>
<gene>
    <name evidence="1" type="ORF">UFOPK3772_03471</name>
</gene>
<name>A0A6J7LXY0_9ZZZZ</name>
<dbReference type="EMBL" id="CAFBNE010000211">
    <property type="protein sequence ID" value="CAB4972142.1"/>
    <property type="molecule type" value="Genomic_DNA"/>
</dbReference>
<organism evidence="1">
    <name type="scientific">freshwater metagenome</name>
    <dbReference type="NCBI Taxonomy" id="449393"/>
    <lineage>
        <taxon>unclassified sequences</taxon>
        <taxon>metagenomes</taxon>
        <taxon>ecological metagenomes</taxon>
    </lineage>
</organism>
<reference evidence="1" key="1">
    <citation type="submission" date="2020-05" db="EMBL/GenBank/DDBJ databases">
        <authorList>
            <person name="Chiriac C."/>
            <person name="Salcher M."/>
            <person name="Ghai R."/>
            <person name="Kavagutti S V."/>
        </authorList>
    </citation>
    <scope>NUCLEOTIDE SEQUENCE</scope>
</reference>
<evidence type="ECO:0000313" key="1">
    <source>
        <dbReference type="EMBL" id="CAB4972142.1"/>
    </source>
</evidence>
<sequence length="47" mass="5373">MFNRCFEWISHVGGHRYLPIEADSQPGVVTPEDLGRAVLALTERRFT</sequence>
<accession>A0A6J7LXY0</accession>
<dbReference type="AlphaFoldDB" id="A0A6J7LXY0"/>
<protein>
    <submittedName>
        <fullName evidence="1">Unannotated protein</fullName>
    </submittedName>
</protein>